<dbReference type="GO" id="GO:0004601">
    <property type="term" value="F:peroxidase activity"/>
    <property type="evidence" value="ECO:0007669"/>
    <property type="project" value="InterPro"/>
</dbReference>
<dbReference type="InterPro" id="IPR010255">
    <property type="entry name" value="Haem_peroxidase_sf"/>
</dbReference>
<dbReference type="Proteomes" id="UP000663841">
    <property type="component" value="Unassembled WGS sequence"/>
</dbReference>
<name>A0A8H3GHM0_9AGAM</name>
<protein>
    <submittedName>
        <fullName evidence="1">Uncharacterized protein</fullName>
    </submittedName>
</protein>
<proteinExistence type="predicted"/>
<gene>
    <name evidence="1" type="ORF">RDB_LOCUS125273</name>
</gene>
<evidence type="ECO:0000313" key="2">
    <source>
        <dbReference type="Proteomes" id="UP000663841"/>
    </source>
</evidence>
<organism evidence="1 2">
    <name type="scientific">Rhizoctonia solani</name>
    <dbReference type="NCBI Taxonomy" id="456999"/>
    <lineage>
        <taxon>Eukaryota</taxon>
        <taxon>Fungi</taxon>
        <taxon>Dikarya</taxon>
        <taxon>Basidiomycota</taxon>
        <taxon>Agaricomycotina</taxon>
        <taxon>Agaricomycetes</taxon>
        <taxon>Cantharellales</taxon>
        <taxon>Ceratobasidiaceae</taxon>
        <taxon>Rhizoctonia</taxon>
    </lineage>
</organism>
<dbReference type="GO" id="GO:0006979">
    <property type="term" value="P:response to oxidative stress"/>
    <property type="evidence" value="ECO:0007669"/>
    <property type="project" value="InterPro"/>
</dbReference>
<dbReference type="GO" id="GO:0020037">
    <property type="term" value="F:heme binding"/>
    <property type="evidence" value="ECO:0007669"/>
    <property type="project" value="InterPro"/>
</dbReference>
<dbReference type="SUPFAM" id="SSF48113">
    <property type="entry name" value="Heme-dependent peroxidases"/>
    <property type="match status" value="1"/>
</dbReference>
<comment type="caution">
    <text evidence="1">The sequence shown here is derived from an EMBL/GenBank/DDBJ whole genome shotgun (WGS) entry which is preliminary data.</text>
</comment>
<reference evidence="1" key="1">
    <citation type="submission" date="2021-01" db="EMBL/GenBank/DDBJ databases">
        <authorList>
            <person name="Kaushik A."/>
        </authorList>
    </citation>
    <scope>NUCLEOTIDE SEQUENCE</scope>
    <source>
        <strain evidence="1">AG3-T5</strain>
    </source>
</reference>
<dbReference type="EMBL" id="CAJMWW010000143">
    <property type="protein sequence ID" value="CAE6450408.1"/>
    <property type="molecule type" value="Genomic_DNA"/>
</dbReference>
<sequence length="408" mass="45187">MERRLHSGGILNCGQSITTSIHYWGHDCILVKSATTTYGYLYKSFNDIGEYGQFQPNQADALVVSLSYVVGSSASVDMTATNGRSAAYPYVGAFSSFGNLGSSSNDLSPGSSNFGFVGATKQTPAGSPPVVGDTAFSEATGMPADYESAIWIYDPLTNVINAQWINTDGSAPETYLVYTRDADADLILMTGDPVAMRRDYAGDYPELSANWPTNSRLEDSWFRKRPFIEDPERRVRQDKEIFETARLINCGSFVSVVCKHFDVSNEDLSIQLDAMFRVSLDFHVKEVAGSTKGSESARPKQSLFGRIQPSLPLARQRTRNRPTTVFTKQPGKVELPDFYETLVKFRSRDVHNPDGHFSDTDLAGILHNANENGAPRYGARGSPRVLRIIEIMGIEQARKWGHLYDERV</sequence>
<evidence type="ECO:0000313" key="1">
    <source>
        <dbReference type="EMBL" id="CAE6450408.1"/>
    </source>
</evidence>
<dbReference type="AlphaFoldDB" id="A0A8H3GHM0"/>
<accession>A0A8H3GHM0</accession>